<sequence length="69" mass="8060">MVWDRLAWATMLRPRFVDLLNFIATALLLLVLAISGDSLVWAEQDDWSAIRYPFDEHTHIHQAEVVRLI</sequence>
<organism evidence="1 2">
    <name type="scientific">Paenirhodobacter enshiensis</name>
    <dbReference type="NCBI Taxonomy" id="1105367"/>
    <lineage>
        <taxon>Bacteria</taxon>
        <taxon>Pseudomonadati</taxon>
        <taxon>Pseudomonadota</taxon>
        <taxon>Alphaproteobacteria</taxon>
        <taxon>Rhodobacterales</taxon>
        <taxon>Rhodobacter group</taxon>
        <taxon>Paenirhodobacter</taxon>
    </lineage>
</organism>
<name>A0A086XUG3_9RHOB</name>
<protein>
    <submittedName>
        <fullName evidence="1">Uncharacterized protein</fullName>
    </submittedName>
</protein>
<keyword evidence="2" id="KW-1185">Reference proteome</keyword>
<dbReference type="EMBL" id="JFZB01000021">
    <property type="protein sequence ID" value="KFI25663.1"/>
    <property type="molecule type" value="Genomic_DNA"/>
</dbReference>
<gene>
    <name evidence="1" type="ORF">CG50_04920</name>
</gene>
<reference evidence="1 2" key="1">
    <citation type="submission" date="2014-03" db="EMBL/GenBank/DDBJ databases">
        <title>Genome of Paenirhodobacter enshiensis DW2-9.</title>
        <authorList>
            <person name="Wang D."/>
            <person name="Wang G."/>
        </authorList>
    </citation>
    <scope>NUCLEOTIDE SEQUENCE [LARGE SCALE GENOMIC DNA]</scope>
    <source>
        <strain evidence="1 2">DW2-9</strain>
    </source>
</reference>
<comment type="caution">
    <text evidence="1">The sequence shown here is derived from an EMBL/GenBank/DDBJ whole genome shotgun (WGS) entry which is preliminary data.</text>
</comment>
<dbReference type="AlphaFoldDB" id="A0A086XUG3"/>
<evidence type="ECO:0000313" key="2">
    <source>
        <dbReference type="Proteomes" id="UP000028824"/>
    </source>
</evidence>
<accession>A0A086XUG3</accession>
<proteinExistence type="predicted"/>
<dbReference type="Proteomes" id="UP000028824">
    <property type="component" value="Unassembled WGS sequence"/>
</dbReference>
<evidence type="ECO:0000313" key="1">
    <source>
        <dbReference type="EMBL" id="KFI25663.1"/>
    </source>
</evidence>